<keyword evidence="3" id="KW-0540">Nuclease</keyword>
<evidence type="ECO:0000256" key="1">
    <source>
        <dbReference type="SAM" id="Coils"/>
    </source>
</evidence>
<feature type="coiled-coil region" evidence="1">
    <location>
        <begin position="243"/>
        <end position="291"/>
    </location>
</feature>
<organism evidence="3">
    <name type="scientific">Caldilineaceae bacterium SB0661_bin_32</name>
    <dbReference type="NCBI Taxonomy" id="2605255"/>
    <lineage>
        <taxon>Bacteria</taxon>
        <taxon>Bacillati</taxon>
        <taxon>Chloroflexota</taxon>
        <taxon>Caldilineae</taxon>
        <taxon>Caldilineales</taxon>
        <taxon>Caldilineaceae</taxon>
    </lineage>
</organism>
<proteinExistence type="predicted"/>
<dbReference type="EMBL" id="VXMH01000110">
    <property type="protein sequence ID" value="MYC97260.1"/>
    <property type="molecule type" value="Genomic_DNA"/>
</dbReference>
<protein>
    <submittedName>
        <fullName evidence="3">Uma2 family endonuclease</fullName>
    </submittedName>
</protein>
<dbReference type="Pfam" id="PF05685">
    <property type="entry name" value="Uma2"/>
    <property type="match status" value="1"/>
</dbReference>
<dbReference type="CDD" id="cd06260">
    <property type="entry name" value="DUF820-like"/>
    <property type="match status" value="1"/>
</dbReference>
<gene>
    <name evidence="3" type="ORF">F4X14_20070</name>
</gene>
<dbReference type="InterPro" id="IPR011335">
    <property type="entry name" value="Restrct_endonuc-II-like"/>
</dbReference>
<dbReference type="SUPFAM" id="SSF52980">
    <property type="entry name" value="Restriction endonuclease-like"/>
    <property type="match status" value="1"/>
</dbReference>
<keyword evidence="1" id="KW-0175">Coiled coil</keyword>
<keyword evidence="3" id="KW-0378">Hydrolase</keyword>
<reference evidence="3" key="1">
    <citation type="submission" date="2019-09" db="EMBL/GenBank/DDBJ databases">
        <title>Characterisation of the sponge microbiome using genome-centric metagenomics.</title>
        <authorList>
            <person name="Engelberts J.P."/>
            <person name="Robbins S.J."/>
            <person name="De Goeij J.M."/>
            <person name="Aranda M."/>
            <person name="Bell S.C."/>
            <person name="Webster N.S."/>
        </authorList>
    </citation>
    <scope>NUCLEOTIDE SEQUENCE</scope>
    <source>
        <strain evidence="3">SB0661_bin_32</strain>
    </source>
</reference>
<keyword evidence="3" id="KW-0255">Endonuclease</keyword>
<evidence type="ECO:0000313" key="3">
    <source>
        <dbReference type="EMBL" id="MYC97260.1"/>
    </source>
</evidence>
<evidence type="ECO:0000259" key="2">
    <source>
        <dbReference type="Pfam" id="PF05685"/>
    </source>
</evidence>
<dbReference type="PANTHER" id="PTHR34107">
    <property type="entry name" value="SLL0198 PROTEIN-RELATED"/>
    <property type="match status" value="1"/>
</dbReference>
<sequence>MQETAPSRGNRSAPDHGRRVSKEEYWAKWYESPYPDIDVSYEWNNGILEAIPPSNAPQIRQFGWFNLLLTCYVQVNPIAKFIELRTGVSMTVLDSGEPFGKWDVVYKPDLGVVLNDNPAPWGAVELRAFEGVCDMIVEELSDSTMAEVRRDTEEKKRGYALAGVKEYFILDPADRYMRFYRLTASRRYAEIRPDAAGVIRSQVLPGFQFRRSDLLNLPKLVELALDEIYAGYVIPGYRDAVNRAREKERVAAATAARRQAEERAEAEAAARRQVEEQLQAARAEIARLRQDRG</sequence>
<dbReference type="InterPro" id="IPR012296">
    <property type="entry name" value="Nuclease_put_TT1808"/>
</dbReference>
<feature type="domain" description="Putative restriction endonuclease" evidence="2">
    <location>
        <begin position="38"/>
        <end position="209"/>
    </location>
</feature>
<comment type="caution">
    <text evidence="3">The sequence shown here is derived from an EMBL/GenBank/DDBJ whole genome shotgun (WGS) entry which is preliminary data.</text>
</comment>
<dbReference type="PANTHER" id="PTHR34107:SF4">
    <property type="entry name" value="SLL1222 PROTEIN"/>
    <property type="match status" value="1"/>
</dbReference>
<dbReference type="InterPro" id="IPR008538">
    <property type="entry name" value="Uma2"/>
</dbReference>
<dbReference type="Gene3D" id="3.90.1570.10">
    <property type="entry name" value="tt1808, chain A"/>
    <property type="match status" value="1"/>
</dbReference>
<dbReference type="AlphaFoldDB" id="A0A6B1DB29"/>
<dbReference type="GO" id="GO:0004519">
    <property type="term" value="F:endonuclease activity"/>
    <property type="evidence" value="ECO:0007669"/>
    <property type="project" value="UniProtKB-KW"/>
</dbReference>
<name>A0A6B1DB29_9CHLR</name>
<accession>A0A6B1DB29</accession>